<dbReference type="PROSITE" id="PS51196">
    <property type="entry name" value="SECA_MOTOR_DEAD"/>
    <property type="match status" value="1"/>
</dbReference>
<keyword evidence="7" id="KW-1185">Reference proteome</keyword>
<dbReference type="EMBL" id="UGNW01000001">
    <property type="protein sequence ID" value="STX32899.1"/>
    <property type="molecule type" value="Genomic_DNA"/>
</dbReference>
<dbReference type="PANTHER" id="PTHR30612">
    <property type="entry name" value="SECA INNER MEMBRANE COMPONENT OF SEC PROTEIN SECRETION SYSTEM"/>
    <property type="match status" value="1"/>
</dbReference>
<sequence length="3694" mass="421001">MYTDNYPNLHQKYKFDNFEEIIGALEGRFHGLFNLAVLEEEIKNKRNGSYTEFFDQVMSKLNSSKLFTEAEVSAKIADLLVNDDSVRNCFLKRMVFVPPLDGQPSTQLGFLEKTATGQLKAAEPVTYLDMLRLVQNLKELAGKGYGRSPTPTNFAVYNLNDINSENSEDIAAQIMLRDALVVNFNRDPKGEAKWGVIDLRNKHNPQIYCETPLSEAEKREVEQRLPIKYKEVQARQANNLPSTGYTAIAWLDQNISQAWNFDTSSDFNNLLGSYVFVQFRGDGTSIEYKFSPGEYQAFCTQEFKTVNNASYGSGYSSNSTWQGYVPVKFASMSVLPEINKQPITPNSLYDVMQAFGSGKINESQFDTITHHAYRSNIPGFARTMTEYGNPRLLTVENGKAELRIPDKIDEDGLRDAHYKACRPTNTNAAHFNKLTRTPHHYGAYPQEDMASAMVIHTFRSQSKQAVLNIKLPAKFALNAEESKLIINQVQENAYLTELNINSDNQSLAGLKAALLPALGRNRWLKECGYLPPMVDNFWQRAARYWLLHLNEHTDLAQNKNEHKLFKQCVEDMGTRGLEEVLAFLKNPELCDNLLGIYGRNRPLFYLACQQHEVKEYLDLLIGHLSQNHPFPFSELSAAYQPGHDKSYLSLLGFVNERDSFEQIYLTDCLRHKKDFAGFLRAMAKEAQQGKWTGLVVIPELEMEKTATEEYRELRSLYRQINNIILNNRHLKQGAEISQKIKDSSNFAQGKGAAGEGNKTAKAIADSINLQFAATEKGPWPLQRGGGVQLQMQQQQEVQQQRQMQKETQRLRMVMKEEVITAEMVTYKNIDKLLGHYYKNYKAENACDPERFAPLKYEGESELESFFHTWINAEPSVKASQVISAMTQEAAKMLLRHHTRVSSGLDLNNLPRGFYTQRSKDGQLILCYNTEMGYSNGINTPLTLDLQVSKPVAEFWEGDFRQFDIDFYLANNPKLDSAKSFQPLVLFEVLQPAKNYQKDWEKFKTENPNVSRLVKNEQRVLQHWPVFIQAWQYGGVEAVKTFLSLKDQDLLLNVPTACSILYAKQPELMEWAIQWARSGTLNQTDLCALGQVYYKYGEETLALLTSKLRQIEQQLGKEFFQKFHSEVLRSSENYNSFINPAFFQAIDSMMETLSPARAKPLRDAWLSFCSKHLQHVPAEQVDVLWKAFDYFVKELTDMGLALSGDEFADLEPRNMLVTLDRILDSLRSLPAQDEKARLLKSLGKLDLTHGGVHYAIQQERFKYFDKDLELYDFVKGKPTYAPDLKTLYQWDATEAALNIRRTLATRPQFTYGDYTLLSKAIANDNPLSRHQLMWLLYTRYDARQVAAALDTVRGLPVQLVANIAQHLHQAAFQFGHDQLAISLSTLEKTQDLLQGNRANELLRKYPHGNFLEALNLLVEGNNQAKMEPFLGLFETQVKFPSKYPQFLKNEAYKAATLFGALSKEQLQAFIDATSDLSLAVQNELEVVLKHLLSVNFEQGNPQALHKPENWKAFLKAIKDMNEKPVNRSAIRKAFITSLNDQDIAFKYSRSGEFRNLVEEDRPGQIGTFVDHQHRLWDFLKNHIVVPTGGDAQEALRPLMAFFTRLQLNRTYLNEVEPLLAVLEKTGKDQVWSASYFSQILDVLKPEDEQVAFPLDMLQVILKDELLKAKPIDNAEKDFPQALTIPLKGILKNTTFNRQQQAVLCQLALKEYQYSRNTVLLADIINLLSSEQHEASRDSALQILSTASSMAELENRFNKLRQLLNHTVENETVRGIWEKTTSLWLKAMAAAPREEALFNKVMGKFTDEQSEERSLLFHIIAWSSLQPGLRDKEAYEYELDKKAPKLVDRLSTLSVEELRALAATYPKQPSPGADDLVRILKRVDDGRNFQTELAAFLKNPHPEVRPDYSHVAKTRAADLRRMFTETRVTDGKTNRPLSATEIARISLMFSELKQLETGKTFIDGYHKPITELSQEELSEAFHRLCKSPTSDSQQVQIWALLFHALGVTTRKYPHMAQQFALIANDVAINAPSRVLKLATGEGKSHFVAMRAAKKAAQGKTATVFTAKRSLAERDLEDYEALFDYLNIKTSLINPKSTRESYTEAQVHYTTLGDLSLFLDEQSYQGKPIDIDPDKTEGLGDELDYTYFDEGRKTEYNYARPTGRTPKQMIWFYQAMNEFYDQNRARLDKEQVTMASARELLTFLIDKAKEDEEKLNFLSQLSRDGLQLVGWLQSAHDAASMERGINFSVVEENVQIGEASYLLKEIIPLTSSNQKAKGSTFSAGVHQLLAVRLNEEAKTRNEAQNYHVHAESHIISSQVANKLLRNLWKHWEGYTGSVSSSQAQALNTEQGTQVLQVSTNQRDLREWHKAKFYQRPEQRIEAMLHQLKHCMANNQSVLFGCKNDKKVLEIKEILKAHLSEEELGKIIFYTNEDEETSSAILERKQRMENWKGGKKQTGITLVASGFGRGDNVGVEAVFIFDTGDVNDLLQTGGRTARNGEEGQVFQFYLEDELKAERRQLKATIDATPGIDHRAIEGILDGVPGDNENEKLFSQVMLLREYVFTLQNSANQGFRAGMAQFSGWGLQLISNFLDPVQANEFTNMVTRHIHGLEKQWLSISAKQHLTPTEKVREIEVKIIETARHLQEDYGVLIGKTDGIPAFKFTEAPQIDLVIALEKFTPSDKNTRALASLGSKIAALPADGVSPEAMTEIPKQLDTLASKPDMLQTFNTEAASFQTLGELLDQLNIRVLQITQRSDLYERTKKGSITTPKAESLLKKLSSEQKENYLKLTGKLTPPLQEMIGQWLTEPGPRSGAARIEKILPLLKYLSGFTEAEQKRLGAQYMENIENLIADTPSQLMESRFSGKTMSYSENESLWRLASAFPNHEGELFTLLKEAAEPNYVHRIRMFRRCEDLITRLPEKDRAVFLEHFAKAMTHFSDGVNWDAFSAVVKKTERWWNLDAGKYREDLQNLWRSLAEDLTDAHPPAVASILSQQGKAWFQNLQLAVKTAPEIAIRIQPQQWKTLYDLWRKEGNFTPEQQRESGAVLSKLLTSWLPIPDFDQRVEHALQSYKHFMERGKRENHPNLDKASVWFLTLLNEKPAVLDELDRFVNRPSFTLENLQKNLSVYNFSEQETQALLRMLNDTQMNLKDFSVCCQSLATAKDILSKSTNLSQQDVEEFTRSIPTLSSPNLNILLKTWISFQDNIKANPISLIQSVKYGSNVTLSSERVGLLTKALLIATGSQPQPSPEKLSYIVTGINRFQAAQHDNNDVVKLIGFLERNEFPAEQYLYDNLASYSSTIPSSEQDELKEIIDWFYENGQKHRGNVETLKQLAEKENWYKFDNSTPNQAKNRVIWMHLLNHNAFVTEDLNNGSRKINWSAAKNEKLLEHGLRHYINETQKLLAKKPSASVSLVRDLAPQQQQGLLKLANELEIIGRSHLDLKQLHRQPESQAIRAELEGNLKKIGKKYEASLFKSDSRKHQYASLQRKLDNVRGEGNRYIQLMDVIRTTRNQILSEDILENTIRAGGKKLNRSGHSRIFSTLNQMEDQIVRHWVQDVSALQDFQIYQDRCKEDVLGLAVKLQEMTSAHFDENFSKAPGKGAVSRFIHWAKSTEDNKARIQRLSATLDTFIRDYQTNPLAIEGEALKEFSEKIKDEMSKLPGHLQAVAQEILSRSESLSTHLINVQQNPLPGSQLNE</sequence>
<dbReference type="OrthoDB" id="5646760at2"/>
<proteinExistence type="predicted"/>
<reference evidence="6 8" key="2">
    <citation type="submission" date="2018-06" db="EMBL/GenBank/DDBJ databases">
        <authorList>
            <consortium name="Pathogen Informatics"/>
            <person name="Doyle S."/>
        </authorList>
    </citation>
    <scope>NUCLEOTIDE SEQUENCE [LARGE SCALE GENOMIC DNA]</scope>
    <source>
        <strain evidence="6 8">NCTC12437</strain>
    </source>
</reference>
<dbReference type="SUPFAM" id="SSF52540">
    <property type="entry name" value="P-loop containing nucleoside triphosphate hydrolases"/>
    <property type="match status" value="2"/>
</dbReference>
<dbReference type="InterPro" id="IPR000185">
    <property type="entry name" value="SecA"/>
</dbReference>
<evidence type="ECO:0000313" key="5">
    <source>
        <dbReference type="EMBL" id="KTC66750.1"/>
    </source>
</evidence>
<dbReference type="GO" id="GO:0017038">
    <property type="term" value="P:protein import"/>
    <property type="evidence" value="ECO:0007669"/>
    <property type="project" value="InterPro"/>
</dbReference>
<dbReference type="PANTHER" id="PTHR30612:SF0">
    <property type="entry name" value="CHLOROPLAST PROTEIN-TRANSPORTING ATPASE"/>
    <property type="match status" value="1"/>
</dbReference>
<keyword evidence="2" id="KW-0653">Protein transport</keyword>
<dbReference type="GO" id="GO:0016020">
    <property type="term" value="C:membrane"/>
    <property type="evidence" value="ECO:0007669"/>
    <property type="project" value="InterPro"/>
</dbReference>
<keyword evidence="1" id="KW-0472">Membrane</keyword>
<dbReference type="RefSeq" id="WP_058525046.1">
    <property type="nucleotide sequence ID" value="NZ_CAAAHV010000038.1"/>
</dbReference>
<dbReference type="GO" id="GO:0006886">
    <property type="term" value="P:intracellular protein transport"/>
    <property type="evidence" value="ECO:0007669"/>
    <property type="project" value="InterPro"/>
</dbReference>
<dbReference type="EMBL" id="LNXT01000052">
    <property type="protein sequence ID" value="KTC66750.1"/>
    <property type="molecule type" value="Genomic_DNA"/>
</dbReference>
<dbReference type="Proteomes" id="UP000054735">
    <property type="component" value="Unassembled WGS sequence"/>
</dbReference>
<feature type="domain" description="SecA family profile" evidence="4">
    <location>
        <begin position="1935"/>
        <end position="2561"/>
    </location>
</feature>
<protein>
    <submittedName>
        <fullName evidence="6">Coiled-coil protein</fullName>
    </submittedName>
</protein>
<keyword evidence="3" id="KW-0811">Translocation</keyword>
<dbReference type="InterPro" id="IPR027417">
    <property type="entry name" value="P-loop_NTPase"/>
</dbReference>
<evidence type="ECO:0000256" key="3">
    <source>
        <dbReference type="ARBA" id="ARBA00023010"/>
    </source>
</evidence>
<dbReference type="GO" id="GO:0006605">
    <property type="term" value="P:protein targeting"/>
    <property type="evidence" value="ECO:0007669"/>
    <property type="project" value="InterPro"/>
</dbReference>
<dbReference type="InterPro" id="IPR011115">
    <property type="entry name" value="SecA_DEAD"/>
</dbReference>
<organism evidence="6 8">
    <name type="scientific">Legionella birminghamensis</name>
    <dbReference type="NCBI Taxonomy" id="28083"/>
    <lineage>
        <taxon>Bacteria</taxon>
        <taxon>Pseudomonadati</taxon>
        <taxon>Pseudomonadota</taxon>
        <taxon>Gammaproteobacteria</taxon>
        <taxon>Legionellales</taxon>
        <taxon>Legionellaceae</taxon>
        <taxon>Legionella</taxon>
    </lineage>
</organism>
<keyword evidence="2" id="KW-0813">Transport</keyword>
<evidence type="ECO:0000259" key="4">
    <source>
        <dbReference type="PROSITE" id="PS51196"/>
    </source>
</evidence>
<evidence type="ECO:0000256" key="2">
    <source>
        <dbReference type="ARBA" id="ARBA00022927"/>
    </source>
</evidence>
<evidence type="ECO:0000313" key="8">
    <source>
        <dbReference type="Proteomes" id="UP000255066"/>
    </source>
</evidence>
<gene>
    <name evidence="6" type="primary">secA_4</name>
    <name evidence="5" type="ORF">Lbir_3052</name>
    <name evidence="6" type="ORF">NCTC12437_02703</name>
</gene>
<accession>A0A378ICI4</accession>
<dbReference type="STRING" id="28083.Lbir_3052"/>
<dbReference type="InterPro" id="IPR014018">
    <property type="entry name" value="SecA_motor_DEAD"/>
</dbReference>
<name>A0A378ICI4_9GAMM</name>
<dbReference type="Proteomes" id="UP000255066">
    <property type="component" value="Unassembled WGS sequence"/>
</dbReference>
<evidence type="ECO:0000256" key="1">
    <source>
        <dbReference type="ARBA" id="ARBA00022475"/>
    </source>
</evidence>
<dbReference type="Gene3D" id="3.40.50.300">
    <property type="entry name" value="P-loop containing nucleotide triphosphate hydrolases"/>
    <property type="match status" value="2"/>
</dbReference>
<dbReference type="Pfam" id="PF07517">
    <property type="entry name" value="SecA_DEAD"/>
    <property type="match status" value="1"/>
</dbReference>
<reference evidence="5 7" key="1">
    <citation type="submission" date="2015-11" db="EMBL/GenBank/DDBJ databases">
        <title>Genomic analysis of 38 Legionella species identifies large and diverse effector repertoires.</title>
        <authorList>
            <person name="Burstein D."/>
            <person name="Amaro F."/>
            <person name="Zusman T."/>
            <person name="Lifshitz Z."/>
            <person name="Cohen O."/>
            <person name="Gilbert J.A."/>
            <person name="Pupko T."/>
            <person name="Shuman H.A."/>
            <person name="Segal G."/>
        </authorList>
    </citation>
    <scope>NUCLEOTIDE SEQUENCE [LARGE SCALE GENOMIC DNA]</scope>
    <source>
        <strain evidence="5 7">CDC#1407-AL-14</strain>
    </source>
</reference>
<evidence type="ECO:0000313" key="6">
    <source>
        <dbReference type="EMBL" id="STX32899.1"/>
    </source>
</evidence>
<dbReference type="GO" id="GO:0005524">
    <property type="term" value="F:ATP binding"/>
    <property type="evidence" value="ECO:0007669"/>
    <property type="project" value="InterPro"/>
</dbReference>
<keyword evidence="1" id="KW-1003">Cell membrane</keyword>
<evidence type="ECO:0000313" key="7">
    <source>
        <dbReference type="Proteomes" id="UP000054735"/>
    </source>
</evidence>